<keyword evidence="1" id="KW-1133">Transmembrane helix</keyword>
<keyword evidence="1" id="KW-0812">Transmembrane</keyword>
<comment type="caution">
    <text evidence="2">The sequence shown here is derived from an EMBL/GenBank/DDBJ whole genome shotgun (WGS) entry which is preliminary data.</text>
</comment>
<accession>A0AAW0C576</accession>
<keyword evidence="3" id="KW-1185">Reference proteome</keyword>
<organism evidence="2 3">
    <name type="scientific">Favolaschia claudopus</name>
    <dbReference type="NCBI Taxonomy" id="2862362"/>
    <lineage>
        <taxon>Eukaryota</taxon>
        <taxon>Fungi</taxon>
        <taxon>Dikarya</taxon>
        <taxon>Basidiomycota</taxon>
        <taxon>Agaricomycotina</taxon>
        <taxon>Agaricomycetes</taxon>
        <taxon>Agaricomycetidae</taxon>
        <taxon>Agaricales</taxon>
        <taxon>Marasmiineae</taxon>
        <taxon>Mycenaceae</taxon>
        <taxon>Favolaschia</taxon>
    </lineage>
</organism>
<keyword evidence="1" id="KW-0472">Membrane</keyword>
<reference evidence="2 3" key="1">
    <citation type="journal article" date="2024" name="J Genomics">
        <title>Draft genome sequencing and assembly of Favolaschia claudopus CIRM-BRFM 2984 isolated from oak limbs.</title>
        <authorList>
            <person name="Navarro D."/>
            <person name="Drula E."/>
            <person name="Chaduli D."/>
            <person name="Cazenave R."/>
            <person name="Ahrendt S."/>
            <person name="Wang J."/>
            <person name="Lipzen A."/>
            <person name="Daum C."/>
            <person name="Barry K."/>
            <person name="Grigoriev I.V."/>
            <person name="Favel A."/>
            <person name="Rosso M.N."/>
            <person name="Martin F."/>
        </authorList>
    </citation>
    <scope>NUCLEOTIDE SEQUENCE [LARGE SCALE GENOMIC DNA]</scope>
    <source>
        <strain evidence="2 3">CIRM-BRFM 2984</strain>
    </source>
</reference>
<feature type="transmembrane region" description="Helical" evidence="1">
    <location>
        <begin position="57"/>
        <end position="77"/>
    </location>
</feature>
<proteinExistence type="predicted"/>
<name>A0AAW0C576_9AGAR</name>
<dbReference type="AlphaFoldDB" id="A0AAW0C576"/>
<evidence type="ECO:0000256" key="1">
    <source>
        <dbReference type="SAM" id="Phobius"/>
    </source>
</evidence>
<evidence type="ECO:0000313" key="2">
    <source>
        <dbReference type="EMBL" id="KAK7034459.1"/>
    </source>
</evidence>
<protein>
    <recommendedName>
        <fullName evidence="4">Secreted protein</fullName>
    </recommendedName>
</protein>
<gene>
    <name evidence="2" type="ORF">R3P38DRAFT_2914221</name>
</gene>
<evidence type="ECO:0008006" key="4">
    <source>
        <dbReference type="Google" id="ProtNLM"/>
    </source>
</evidence>
<dbReference type="Proteomes" id="UP001362999">
    <property type="component" value="Unassembled WGS sequence"/>
</dbReference>
<dbReference type="EMBL" id="JAWWNJ010000021">
    <property type="protein sequence ID" value="KAK7034459.1"/>
    <property type="molecule type" value="Genomic_DNA"/>
</dbReference>
<evidence type="ECO:0000313" key="3">
    <source>
        <dbReference type="Proteomes" id="UP001362999"/>
    </source>
</evidence>
<sequence>MFAVNRLWAWVRSLFFGFSFVTSLRRRCTQRHAARSLDSLPVELRLPFRTAPYEFCMYHMLGALFFDALHVFGSMLLI</sequence>